<evidence type="ECO:0000313" key="1">
    <source>
        <dbReference type="EMBL" id="KAJ7613040.1"/>
    </source>
</evidence>
<dbReference type="EMBL" id="JARKIF010000029">
    <property type="protein sequence ID" value="KAJ7613040.1"/>
    <property type="molecule type" value="Genomic_DNA"/>
</dbReference>
<reference evidence="1" key="1">
    <citation type="submission" date="2023-03" db="EMBL/GenBank/DDBJ databases">
        <title>Massive genome expansion in bonnet fungi (Mycena s.s.) driven by repeated elements and novel gene families across ecological guilds.</title>
        <authorList>
            <consortium name="Lawrence Berkeley National Laboratory"/>
            <person name="Harder C.B."/>
            <person name="Miyauchi S."/>
            <person name="Viragh M."/>
            <person name="Kuo A."/>
            <person name="Thoen E."/>
            <person name="Andreopoulos B."/>
            <person name="Lu D."/>
            <person name="Skrede I."/>
            <person name="Drula E."/>
            <person name="Henrissat B."/>
            <person name="Morin E."/>
            <person name="Kohler A."/>
            <person name="Barry K."/>
            <person name="LaButti K."/>
            <person name="Morin E."/>
            <person name="Salamov A."/>
            <person name="Lipzen A."/>
            <person name="Mereny Z."/>
            <person name="Hegedus B."/>
            <person name="Baldrian P."/>
            <person name="Stursova M."/>
            <person name="Weitz H."/>
            <person name="Taylor A."/>
            <person name="Grigoriev I.V."/>
            <person name="Nagy L.G."/>
            <person name="Martin F."/>
            <person name="Kauserud H."/>
        </authorList>
    </citation>
    <scope>NUCLEOTIDE SEQUENCE</scope>
    <source>
        <strain evidence="1">9284</strain>
    </source>
</reference>
<gene>
    <name evidence="1" type="ORF">FB45DRAFT_1036570</name>
</gene>
<dbReference type="Proteomes" id="UP001221142">
    <property type="component" value="Unassembled WGS sequence"/>
</dbReference>
<sequence length="188" mass="20945">MSALPPSSNRSCERSETTAGKRCDIRRGSVLCAEGLGRIDLAHRKPIVPDYRNACAFSSKDLFTRRKSTLERCMPYSATVFAPGWTLGVSSITVHNSLLAQLVERVTSNNVRKSPKFEFFLTGLLESEFTRKAAVQALKPEISQLPPRFPEMKRAVRIIIIAPNLVWQTPSQTSASYWSLGCGPIRFV</sequence>
<dbReference type="AlphaFoldDB" id="A0AAD7B891"/>
<accession>A0AAD7B891</accession>
<keyword evidence="2" id="KW-1185">Reference proteome</keyword>
<comment type="caution">
    <text evidence="1">The sequence shown here is derived from an EMBL/GenBank/DDBJ whole genome shotgun (WGS) entry which is preliminary data.</text>
</comment>
<protein>
    <submittedName>
        <fullName evidence="1">Uncharacterized protein</fullName>
    </submittedName>
</protein>
<proteinExistence type="predicted"/>
<name>A0AAD7B891_9AGAR</name>
<organism evidence="1 2">
    <name type="scientific">Roridomyces roridus</name>
    <dbReference type="NCBI Taxonomy" id="1738132"/>
    <lineage>
        <taxon>Eukaryota</taxon>
        <taxon>Fungi</taxon>
        <taxon>Dikarya</taxon>
        <taxon>Basidiomycota</taxon>
        <taxon>Agaricomycotina</taxon>
        <taxon>Agaricomycetes</taxon>
        <taxon>Agaricomycetidae</taxon>
        <taxon>Agaricales</taxon>
        <taxon>Marasmiineae</taxon>
        <taxon>Mycenaceae</taxon>
        <taxon>Roridomyces</taxon>
    </lineage>
</organism>
<evidence type="ECO:0000313" key="2">
    <source>
        <dbReference type="Proteomes" id="UP001221142"/>
    </source>
</evidence>